<organism evidence="3 4">
    <name type="scientific">Candidatus Berkelbacteria bacterium CG03_land_8_20_14_0_80_40_36</name>
    <dbReference type="NCBI Taxonomy" id="1974509"/>
    <lineage>
        <taxon>Bacteria</taxon>
        <taxon>Candidatus Berkelbacteria</taxon>
    </lineage>
</organism>
<comment type="caution">
    <text evidence="3">The sequence shown here is derived from an EMBL/GenBank/DDBJ whole genome shotgun (WGS) entry which is preliminary data.</text>
</comment>
<accession>A0A2M7CHT9</accession>
<gene>
    <name evidence="3" type="ORF">COS38_02860</name>
</gene>
<evidence type="ECO:0000313" key="4">
    <source>
        <dbReference type="Proteomes" id="UP000229966"/>
    </source>
</evidence>
<evidence type="ECO:0000313" key="3">
    <source>
        <dbReference type="EMBL" id="PIV25204.1"/>
    </source>
</evidence>
<feature type="region of interest" description="Disordered" evidence="2">
    <location>
        <begin position="1"/>
        <end position="64"/>
    </location>
</feature>
<evidence type="ECO:0000256" key="2">
    <source>
        <dbReference type="SAM" id="MobiDB-lite"/>
    </source>
</evidence>
<feature type="coiled-coil region" evidence="1">
    <location>
        <begin position="366"/>
        <end position="393"/>
    </location>
</feature>
<name>A0A2M7CHT9_9BACT</name>
<reference evidence="4" key="1">
    <citation type="submission" date="2017-09" db="EMBL/GenBank/DDBJ databases">
        <title>Depth-based differentiation of microbial function through sediment-hosted aquifers and enrichment of novel symbionts in the deep terrestrial subsurface.</title>
        <authorList>
            <person name="Probst A.J."/>
            <person name="Ladd B."/>
            <person name="Jarett J.K."/>
            <person name="Geller-Mcgrath D.E."/>
            <person name="Sieber C.M.K."/>
            <person name="Emerson J.B."/>
            <person name="Anantharaman K."/>
            <person name="Thomas B.C."/>
            <person name="Malmstrom R."/>
            <person name="Stieglmeier M."/>
            <person name="Klingl A."/>
            <person name="Woyke T."/>
            <person name="Ryan C.M."/>
            <person name="Banfield J.F."/>
        </authorList>
    </citation>
    <scope>NUCLEOTIDE SEQUENCE [LARGE SCALE GENOMIC DNA]</scope>
</reference>
<keyword evidence="1" id="KW-0175">Coiled coil</keyword>
<sequence length="901" mass="102848">MSNNNQTTTTQNSHSESLGGDNQELKEAYKILKDAQEEEEKAQNFDIIDNPDDDGGDGGEPGFNQAEFNKFIQWQKQERAGVSPDDTEKIFDTDALLEQLLLWSDKTRGAKAAQANMAERKREAKSKAGAKLFRNLLGFFYQPGLPLSFPWQTTMAKLWTERANELKNAELSTTILESYFELARQSGDKFNTQVILFTLAMGSNVNQQHFDKYWDSYGKKRTVADPDNPEKMISLKMPANKEDFAFETRLRRIAKSMGGSFDLKDTTRFEMIVDKVTGKISISVRNETKIAKASELTTVEYETSRSPQTVAPEVFIFNTYLKDEDARAANTRLAIKKDDILPVKIKQVANQLRALQTLLKYRSDLSDGIREEIEKTQRKRQTLIEQLETIKQVLDAGGYKKGDLKTMLLDPYSIEEFKIGGVKYKEGDLCASGGLIKYMVAKTTRGVNFLFDDTISNVTDREAFEQMAGARRSLEFAWISKHPIWGVRHLTTEAYDPNRSAFLNIQKALSRENMRPERRNFAIATRGFYVDRVRQFNDQYWMVAPYKNKMVALKQWTSEMERNMESCGFPFVDIPLGKRKEELERMKVGGTPIIKEEGIKRQSLGELADILVLEDTDENKETEKNDLVGRAIGKILWSRDVDANEITGKNEGVFQTELFSFFQAFVSELLRENRVNGAVADVVSNAVKAKILAFKNSDKYTELQQTLIDGDKIDEDFVFPKIDYDELLQESVSNVIKEHIKEARLIIEKTILIEVDKKIKEGCISFALRHELEGRMVKKAQALDDWQGSEWSVDFAQLSPGEIDRQLGRITLMNSSMRRITNNITRTRGLEHEKILSDPLDDLFVNELGDFARISWGKLTRQEAINEIMVIQLVLQARAKKLERVKKGYISSKKPDAPSSK</sequence>
<feature type="compositionally biased region" description="Low complexity" evidence="2">
    <location>
        <begin position="1"/>
        <end position="12"/>
    </location>
</feature>
<proteinExistence type="predicted"/>
<feature type="compositionally biased region" description="Basic and acidic residues" evidence="2">
    <location>
        <begin position="23"/>
        <end position="35"/>
    </location>
</feature>
<protein>
    <submittedName>
        <fullName evidence="3">Uncharacterized protein</fullName>
    </submittedName>
</protein>
<dbReference type="EMBL" id="PEUM01000081">
    <property type="protein sequence ID" value="PIV25204.1"/>
    <property type="molecule type" value="Genomic_DNA"/>
</dbReference>
<dbReference type="Proteomes" id="UP000229966">
    <property type="component" value="Unassembled WGS sequence"/>
</dbReference>
<dbReference type="AlphaFoldDB" id="A0A2M7CHT9"/>
<evidence type="ECO:0000256" key="1">
    <source>
        <dbReference type="SAM" id="Coils"/>
    </source>
</evidence>